<accession>A0A4Y2QT26</accession>
<gene>
    <name evidence="1" type="ORF">AVEN_80742_1</name>
</gene>
<protein>
    <submittedName>
        <fullName evidence="1">Uncharacterized protein</fullName>
    </submittedName>
</protein>
<name>A0A4Y2QT26_ARAVE</name>
<keyword evidence="2" id="KW-1185">Reference proteome</keyword>
<evidence type="ECO:0000313" key="2">
    <source>
        <dbReference type="Proteomes" id="UP000499080"/>
    </source>
</evidence>
<organism evidence="1 2">
    <name type="scientific">Araneus ventricosus</name>
    <name type="common">Orbweaver spider</name>
    <name type="synonym">Epeira ventricosa</name>
    <dbReference type="NCBI Taxonomy" id="182803"/>
    <lineage>
        <taxon>Eukaryota</taxon>
        <taxon>Metazoa</taxon>
        <taxon>Ecdysozoa</taxon>
        <taxon>Arthropoda</taxon>
        <taxon>Chelicerata</taxon>
        <taxon>Arachnida</taxon>
        <taxon>Araneae</taxon>
        <taxon>Araneomorphae</taxon>
        <taxon>Entelegynae</taxon>
        <taxon>Araneoidea</taxon>
        <taxon>Araneidae</taxon>
        <taxon>Araneus</taxon>
    </lineage>
</organism>
<dbReference type="Proteomes" id="UP000499080">
    <property type="component" value="Unassembled WGS sequence"/>
</dbReference>
<sequence>MTRTTHLSKLMPIPPGDVNTIYDSKCNRPSYTAWIFSGIALNLEPSGPNAVRFHLAGHAPWVELASSLQSSGSKAASLPAGYNNHPASSISSWHPQITLSTSAPGF</sequence>
<reference evidence="1 2" key="1">
    <citation type="journal article" date="2019" name="Sci. Rep.">
        <title>Orb-weaving spider Araneus ventricosus genome elucidates the spidroin gene catalogue.</title>
        <authorList>
            <person name="Kono N."/>
            <person name="Nakamura H."/>
            <person name="Ohtoshi R."/>
            <person name="Moran D.A.P."/>
            <person name="Shinohara A."/>
            <person name="Yoshida Y."/>
            <person name="Fujiwara M."/>
            <person name="Mori M."/>
            <person name="Tomita M."/>
            <person name="Arakawa K."/>
        </authorList>
    </citation>
    <scope>NUCLEOTIDE SEQUENCE [LARGE SCALE GENOMIC DNA]</scope>
</reference>
<dbReference type="EMBL" id="BGPR01014748">
    <property type="protein sequence ID" value="GBN66534.1"/>
    <property type="molecule type" value="Genomic_DNA"/>
</dbReference>
<proteinExistence type="predicted"/>
<dbReference type="AlphaFoldDB" id="A0A4Y2QT26"/>
<comment type="caution">
    <text evidence="1">The sequence shown here is derived from an EMBL/GenBank/DDBJ whole genome shotgun (WGS) entry which is preliminary data.</text>
</comment>
<evidence type="ECO:0000313" key="1">
    <source>
        <dbReference type="EMBL" id="GBN66534.1"/>
    </source>
</evidence>